<dbReference type="OrthoDB" id="9804686at2"/>
<dbReference type="CDD" id="cd04082">
    <property type="entry name" value="CBM35_pectate_lyase-like"/>
    <property type="match status" value="1"/>
</dbReference>
<dbReference type="PROSITE" id="PS51175">
    <property type="entry name" value="CBM6"/>
    <property type="match status" value="1"/>
</dbReference>
<dbReference type="Pfam" id="PF09492">
    <property type="entry name" value="Pec_lyase"/>
    <property type="match status" value="1"/>
</dbReference>
<organism evidence="4 5">
    <name type="scientific">Halalkalibacter hemicellulosilyticusJCM 9152</name>
    <dbReference type="NCBI Taxonomy" id="1236971"/>
    <lineage>
        <taxon>Bacteria</taxon>
        <taxon>Bacillati</taxon>
        <taxon>Bacillota</taxon>
        <taxon>Bacilli</taxon>
        <taxon>Bacillales</taxon>
        <taxon>Bacillaceae</taxon>
        <taxon>Halalkalibacter</taxon>
    </lineage>
</organism>
<dbReference type="STRING" id="1236971.JCM9152_191"/>
<dbReference type="PROSITE" id="PS51272">
    <property type="entry name" value="SLH"/>
    <property type="match status" value="1"/>
</dbReference>
<feature type="domain" description="SLH" evidence="3">
    <location>
        <begin position="235"/>
        <end position="297"/>
    </location>
</feature>
<evidence type="ECO:0000259" key="2">
    <source>
        <dbReference type="PROSITE" id="PS51175"/>
    </source>
</evidence>
<dbReference type="InterPro" id="IPR008979">
    <property type="entry name" value="Galactose-bd-like_sf"/>
</dbReference>
<gene>
    <name evidence="4" type="ORF">JCM9152_191</name>
</gene>
<dbReference type="InterPro" id="IPR012669">
    <property type="entry name" value="Pectate_lyase"/>
</dbReference>
<proteinExistence type="predicted"/>
<protein>
    <submittedName>
        <fullName evidence="4">Pectate lyase</fullName>
    </submittedName>
</protein>
<dbReference type="AlphaFoldDB" id="W4QBT2"/>
<evidence type="ECO:0000259" key="3">
    <source>
        <dbReference type="PROSITE" id="PS51272"/>
    </source>
</evidence>
<sequence length="802" mass="90530">MVNRIKGAIRLSLAVFMLVFLMLMVVFPVNAEEAIYHAEEAKGEGFILNDNHQGYTGTAFIQFTPNVPGGYVEWDVEIATAGLYTLQFRYAHGAFLNRPGEVRVNDEVIEAELAFESTGAWNEWGTSEAVVELAEGVHTIRLTGVGPEGGPNIDVLKVVEGYDGGEQPDDPSYPVVSLEERINEDHIKHWQQEGLLLTEQSYQSNQPVKQLQFYASINSLFGYTNEVKFKGIDSYSFSEDWGIEEDEWYLYVLQAAHKAGYLEGLNSINVNKPITRAEVALVVASALQLDGDVEIANQYRDLNGQDELVKGAIGAVIANELLEPHTSKTFNPNKPLTFHHLQRLIEKVQQYSQVGDQEVHIINVDALSPTTIVVTLNGFFEEISPYDIEVVYGAGAWATLNPQLSKLEVTKASVGVNQLGYTVLVYELENALTNDAKVAAIEHIPDDSYNQDIVDQANNLITWQMEHGGWTKNFPHIYTREWDGVESRSEWVSNGVELGTIDNDATINEIRTVAAAYNMTGDPRFKESVDQGFEFLFKLQYPSGGIRQVYPQRGADESSSVWYSNYVTFNDAAMTNVLELFDEVVNREAPFHTDIVNDEFIQEVGSSIDLALDYILKAQIEVDGQLTAWGQQHDPFTYEPQHGRSYEHPSITASESIPVIRWLMARPEQTEEIQTAVSSALSYFDQVKILDTRYDNRTYPYFLDHPGSTVWYRFYQIGTDFPIFSGRDGVIKHNLEEIEEERRLGYSWAGTWPQQLLEVAQTTGYYENKVYARVFRDQSKDHLNRSLALDSIVKTTNRIQGD</sequence>
<dbReference type="Gene3D" id="1.50.10.20">
    <property type="match status" value="1"/>
</dbReference>
<evidence type="ECO:0000313" key="5">
    <source>
        <dbReference type="Proteomes" id="UP000018895"/>
    </source>
</evidence>
<dbReference type="GO" id="GO:0016829">
    <property type="term" value="F:lyase activity"/>
    <property type="evidence" value="ECO:0007669"/>
    <property type="project" value="UniProtKB-KW"/>
</dbReference>
<keyword evidence="4" id="KW-0456">Lyase</keyword>
<comment type="caution">
    <text evidence="4">The sequence shown here is derived from an EMBL/GenBank/DDBJ whole genome shotgun (WGS) entry which is preliminary data.</text>
</comment>
<dbReference type="GO" id="GO:0030246">
    <property type="term" value="F:carbohydrate binding"/>
    <property type="evidence" value="ECO:0007669"/>
    <property type="project" value="InterPro"/>
</dbReference>
<dbReference type="Pfam" id="PF03422">
    <property type="entry name" value="CBM_6"/>
    <property type="match status" value="1"/>
</dbReference>
<name>W4QBT2_9BACI</name>
<dbReference type="SUPFAM" id="SSF49785">
    <property type="entry name" value="Galactose-binding domain-like"/>
    <property type="match status" value="1"/>
</dbReference>
<dbReference type="NCBIfam" id="TIGR02474">
    <property type="entry name" value="pec_lyase"/>
    <property type="match status" value="1"/>
</dbReference>
<feature type="domain" description="CBM6" evidence="2">
    <location>
        <begin position="34"/>
        <end position="159"/>
    </location>
</feature>
<dbReference type="EMBL" id="BAUU01000001">
    <property type="protein sequence ID" value="GAE28854.1"/>
    <property type="molecule type" value="Genomic_DNA"/>
</dbReference>
<reference evidence="4" key="1">
    <citation type="journal article" date="2014" name="Genome Announc.">
        <title>Draft Genome Sequences of Three Alkaliphilic Bacillus Strains, Bacillus wakoensis JCM 9140T, Bacillus akibai JCM 9157T, and Bacillus hemicellulosilyticus JCM 9152T.</title>
        <authorList>
            <person name="Yuki M."/>
            <person name="Oshima K."/>
            <person name="Suda W."/>
            <person name="Oshida Y."/>
            <person name="Kitamura K."/>
            <person name="Iida T."/>
            <person name="Hattori M."/>
            <person name="Ohkuma M."/>
        </authorList>
    </citation>
    <scope>NUCLEOTIDE SEQUENCE [LARGE SCALE GENOMIC DNA]</scope>
    <source>
        <strain evidence="4">JCM 9152</strain>
    </source>
</reference>
<keyword evidence="5" id="KW-1185">Reference proteome</keyword>
<dbReference type="SUPFAM" id="SSF81853">
    <property type="entry name" value="Family 10 polysaccharide lyase"/>
    <property type="match status" value="1"/>
</dbReference>
<dbReference type="RefSeq" id="WP_052015435.1">
    <property type="nucleotide sequence ID" value="NZ_BAUU01000001.1"/>
</dbReference>
<keyword evidence="1" id="KW-0732">Signal</keyword>
<evidence type="ECO:0000256" key="1">
    <source>
        <dbReference type="ARBA" id="ARBA00022729"/>
    </source>
</evidence>
<dbReference type="InterPro" id="IPR001119">
    <property type="entry name" value="SLH_dom"/>
</dbReference>
<dbReference type="Proteomes" id="UP000018895">
    <property type="component" value="Unassembled WGS sequence"/>
</dbReference>
<evidence type="ECO:0000313" key="4">
    <source>
        <dbReference type="EMBL" id="GAE28854.1"/>
    </source>
</evidence>
<dbReference type="Gene3D" id="2.60.120.260">
    <property type="entry name" value="Galactose-binding domain-like"/>
    <property type="match status" value="1"/>
</dbReference>
<dbReference type="InterPro" id="IPR005084">
    <property type="entry name" value="CBM6"/>
</dbReference>
<accession>W4QBT2</accession>